<comment type="caution">
    <text evidence="4">The sequence shown here is derived from an EMBL/GenBank/DDBJ whole genome shotgun (WGS) entry which is preliminary data.</text>
</comment>
<keyword evidence="2" id="KW-0964">Secreted</keyword>
<evidence type="ECO:0000256" key="2">
    <source>
        <dbReference type="ARBA" id="ARBA00022525"/>
    </source>
</evidence>
<gene>
    <name evidence="4" type="ORF">HCJ38_03365</name>
</gene>
<dbReference type="AlphaFoldDB" id="A0A7X0X5K5"/>
<evidence type="ECO:0000256" key="1">
    <source>
        <dbReference type="ARBA" id="ARBA00004613"/>
    </source>
</evidence>
<name>A0A7X0X5K5_9LIST</name>
<dbReference type="Proteomes" id="UP000561617">
    <property type="component" value="Unassembled WGS sequence"/>
</dbReference>
<sequence>MLAQAEVMKAEAKDFDPVKAIKEIADLFTPIGDGARVVTGEDPITGDKLSWGERGLSLLFIIPLAKVGKYGSKGFKFVYEGIEDANKIHKKADKVKEAEKSTKKASGAKKIESVDDLLSGAKETTSKKGVTRNYEKTGGWNQASKDFDNMELSDVKNIDTKYGPGKVGKMKDGTVVSLRPGSNTGGTTVEIRISSKKIIKIRY</sequence>
<dbReference type="RefSeq" id="WP_185380633.1">
    <property type="nucleotide sequence ID" value="NZ_JAASTW010000003.1"/>
</dbReference>
<comment type="subcellular location">
    <subcellularLocation>
        <location evidence="1">Secreted</location>
    </subcellularLocation>
</comment>
<dbReference type="EMBL" id="JAASTW010000003">
    <property type="protein sequence ID" value="MBC1488048.1"/>
    <property type="molecule type" value="Genomic_DNA"/>
</dbReference>
<dbReference type="Pfam" id="PF14449">
    <property type="entry name" value="PT-TG"/>
    <property type="match status" value="1"/>
</dbReference>
<dbReference type="GO" id="GO:0005576">
    <property type="term" value="C:extracellular region"/>
    <property type="evidence" value="ECO:0007669"/>
    <property type="project" value="UniProtKB-SubCell"/>
</dbReference>
<feature type="domain" description="Pre-toxin TG" evidence="3">
    <location>
        <begin position="19"/>
        <end position="74"/>
    </location>
</feature>
<accession>A0A7X0X5K5</accession>
<proteinExistence type="predicted"/>
<protein>
    <recommendedName>
        <fullName evidence="3">Pre-toxin TG domain-containing protein</fullName>
    </recommendedName>
</protein>
<evidence type="ECO:0000313" key="4">
    <source>
        <dbReference type="EMBL" id="MBC1488048.1"/>
    </source>
</evidence>
<evidence type="ECO:0000313" key="5">
    <source>
        <dbReference type="Proteomes" id="UP000561617"/>
    </source>
</evidence>
<reference evidence="4 5" key="1">
    <citation type="submission" date="2020-03" db="EMBL/GenBank/DDBJ databases">
        <title>Soil Listeria distribution.</title>
        <authorList>
            <person name="Liao J."/>
            <person name="Wiedmann M."/>
        </authorList>
    </citation>
    <scope>NUCLEOTIDE SEQUENCE [LARGE SCALE GENOMIC DNA]</scope>
    <source>
        <strain evidence="4 5">FSL L7-1554</strain>
    </source>
</reference>
<evidence type="ECO:0000259" key="3">
    <source>
        <dbReference type="Pfam" id="PF14449"/>
    </source>
</evidence>
<dbReference type="InterPro" id="IPR027797">
    <property type="entry name" value="PT-TG_dom"/>
</dbReference>
<organism evidence="4 5">
    <name type="scientific">Listeria immobilis</name>
    <dbReference type="NCBI Taxonomy" id="2713502"/>
    <lineage>
        <taxon>Bacteria</taxon>
        <taxon>Bacillati</taxon>
        <taxon>Bacillota</taxon>
        <taxon>Bacilli</taxon>
        <taxon>Bacillales</taxon>
        <taxon>Listeriaceae</taxon>
        <taxon>Listeria</taxon>
    </lineage>
</organism>